<evidence type="ECO:0000313" key="3">
    <source>
        <dbReference type="EMBL" id="MBE4747902.1"/>
    </source>
</evidence>
<feature type="region of interest" description="Disordered" evidence="2">
    <location>
        <begin position="1"/>
        <end position="89"/>
    </location>
</feature>
<name>A0ABR9PJ14_9BACT</name>
<proteinExistence type="predicted"/>
<dbReference type="RefSeq" id="WP_193347253.1">
    <property type="nucleotide sequence ID" value="NZ_JAAIYO010000001.1"/>
</dbReference>
<comment type="caution">
    <text evidence="3">The sequence shown here is derived from an EMBL/GenBank/DDBJ whole genome shotgun (WGS) entry which is preliminary data.</text>
</comment>
<keyword evidence="1" id="KW-0175">Coiled coil</keyword>
<evidence type="ECO:0000256" key="1">
    <source>
        <dbReference type="SAM" id="Coils"/>
    </source>
</evidence>
<feature type="compositionally biased region" description="Low complexity" evidence="2">
    <location>
        <begin position="61"/>
        <end position="89"/>
    </location>
</feature>
<dbReference type="EMBL" id="JAAIYO010000001">
    <property type="protein sequence ID" value="MBE4747902.1"/>
    <property type="molecule type" value="Genomic_DNA"/>
</dbReference>
<accession>A0ABR9PJ14</accession>
<evidence type="ECO:0000256" key="2">
    <source>
        <dbReference type="SAM" id="MobiDB-lite"/>
    </source>
</evidence>
<organism evidence="3 4">
    <name type="scientific">Corallococcus soli</name>
    <dbReference type="NCBI Taxonomy" id="2710757"/>
    <lineage>
        <taxon>Bacteria</taxon>
        <taxon>Pseudomonadati</taxon>
        <taxon>Myxococcota</taxon>
        <taxon>Myxococcia</taxon>
        <taxon>Myxococcales</taxon>
        <taxon>Cystobacterineae</taxon>
        <taxon>Myxococcaceae</taxon>
        <taxon>Corallococcus</taxon>
    </lineage>
</organism>
<sequence>MIDGLRRRLLPPPPPPPPPKKETLAPQPAKKPAGFSGQSTFEASARAPVVLTPPATPRPVAPAATPVAARPEGTATPAPTHTATGGASTVRGASRAIEAAYTSGGAKAAAAELRSQTEALTHPAQVDKLIAAVQPTLDRISTDLANGVKNDSVDHDTNRDVLRDLDATVRRAGQAGRDAVATSVAKKLSEAVPQGSAQLGRFDDALVELAKDGVGGKLSSAVAEKLRNDFGRVEAGKAVRDTSVDATNEVRADYEAKAEELTQVETRLNEELVQLGPALTPEEIEAYKGAFWEREENADIRDAARAAGDTLSQTLAASTAELEALAAQGDPGATKALFDGYKALAETPNHADEALQFAGRINQDAGLAKALSKEYGGDFEQKLSDEILAPAVPNAQAEAIAEAGEGGFDVAMENFSSLVKGLKTAHSLVNIPGDVQQMLTDIRDIRAGTFTQDQVQEKLDAWGNESPLGRSLAVATLGLGLYDLPSQLADGEYLEAIKNTLSSSADGIELTSGILNTLGKTGAATDVAKFGAKFVPLLGLGADAIQAYQDVQALRDGVSAGDVFNLAGSVVSLAGDIAGVVPVGGTAVDVVATVAGEALRAVGGLLNGDLGPDLEDFSVDEVTDILQDTLGLSEAEVQLLVGNTKSGYGQRLQALGLEPLQIRELLTQTEPPLFAFSDDLGSFEPMGDARFLFETLAAFGMSGDAAFEFIQEHGNALSAFEQLDDANPFAPLEATLGGAISTGDFSAYREEALRWLPGEIVEDLEPYLDATPNTGFFEA</sequence>
<feature type="coiled-coil region" evidence="1">
    <location>
        <begin position="244"/>
        <end position="271"/>
    </location>
</feature>
<gene>
    <name evidence="3" type="ORF">G4177_06875</name>
</gene>
<reference evidence="3 4" key="1">
    <citation type="submission" date="2020-02" db="EMBL/GenBank/DDBJ databases">
        <authorList>
            <person name="Babadi Z.K."/>
            <person name="Risdian C."/>
            <person name="Ebrahimipour G.H."/>
            <person name="Wink J."/>
        </authorList>
    </citation>
    <scope>NUCLEOTIDE SEQUENCE [LARGE SCALE GENOMIC DNA]</scope>
    <source>
        <strain evidence="3 4">ZKHCc1 1396</strain>
    </source>
</reference>
<dbReference type="Proteomes" id="UP001516472">
    <property type="component" value="Unassembled WGS sequence"/>
</dbReference>
<keyword evidence="4" id="KW-1185">Reference proteome</keyword>
<evidence type="ECO:0000313" key="4">
    <source>
        <dbReference type="Proteomes" id="UP001516472"/>
    </source>
</evidence>
<protein>
    <submittedName>
        <fullName evidence="3">Uncharacterized protein</fullName>
    </submittedName>
</protein>